<organism evidence="1 2">
    <name type="scientific">Vibrio parahaemolyticus</name>
    <dbReference type="NCBI Taxonomy" id="670"/>
    <lineage>
        <taxon>Bacteria</taxon>
        <taxon>Pseudomonadati</taxon>
        <taxon>Pseudomonadota</taxon>
        <taxon>Gammaproteobacteria</taxon>
        <taxon>Vibrionales</taxon>
        <taxon>Vibrionaceae</taxon>
        <taxon>Vibrio</taxon>
    </lineage>
</organism>
<evidence type="ECO:0000313" key="1">
    <source>
        <dbReference type="EMBL" id="MDS1821501.1"/>
    </source>
</evidence>
<comment type="caution">
    <text evidence="1">The sequence shown here is derived from an EMBL/GenBank/DDBJ whole genome shotgun (WGS) entry which is preliminary data.</text>
</comment>
<accession>A0AAW8PZ39</accession>
<reference evidence="1" key="1">
    <citation type="submission" date="2023-06" db="EMBL/GenBank/DDBJ databases">
        <title>Genomic Diversity of Vibrio spp. and Metagenomic Analysis of Pathogens in Florida Gulf Coastal Waters Following Hurricane Ian.</title>
        <authorList>
            <person name="Brumfield K.D."/>
        </authorList>
    </citation>
    <scope>NUCLEOTIDE SEQUENCE</scope>
    <source>
        <strain evidence="1">WBS2B-138</strain>
    </source>
</reference>
<protein>
    <submittedName>
        <fullName evidence="1">Uncharacterized protein</fullName>
    </submittedName>
</protein>
<proteinExistence type="predicted"/>
<gene>
    <name evidence="1" type="ORF">QX249_12585</name>
</gene>
<dbReference type="RefSeq" id="WP_311020396.1">
    <property type="nucleotide sequence ID" value="NZ_JAUHGG010000003.1"/>
</dbReference>
<dbReference type="EMBL" id="JAUHGG010000003">
    <property type="protein sequence ID" value="MDS1821501.1"/>
    <property type="molecule type" value="Genomic_DNA"/>
</dbReference>
<dbReference type="AlphaFoldDB" id="A0AAW8PZ39"/>
<sequence length="165" mass="18335">MSGKAVYGKYKGYIAPTSMFSDSVVFARHGWIESSSGAIFDATRWVFEDVEPYVFVAEIGHEDYDPSSLEFSKRVSGSLTRPFPENSPNEKQIPIDGDAAMIVAELAGLESIPNVVGFAQAMWVAIYPYDQLSEDDLSKIHQWLMTNKLNALIPVDFINATKKCT</sequence>
<name>A0AAW8PZ39_VIBPH</name>
<dbReference type="Proteomes" id="UP001253193">
    <property type="component" value="Unassembled WGS sequence"/>
</dbReference>
<evidence type="ECO:0000313" key="2">
    <source>
        <dbReference type="Proteomes" id="UP001253193"/>
    </source>
</evidence>